<keyword evidence="3" id="KW-0812">Transmembrane</keyword>
<keyword evidence="1" id="KW-0143">Chaperone</keyword>
<accession>A0ABT1QRU7</accession>
<reference evidence="4" key="1">
    <citation type="submission" date="2022-07" db="EMBL/GenBank/DDBJ databases">
        <title>Tahibacter sp., a new gammaproteobacterium isolated from the silt sample collected at pig farm.</title>
        <authorList>
            <person name="Chen H."/>
        </authorList>
    </citation>
    <scope>NUCLEOTIDE SEQUENCE</scope>
    <source>
        <strain evidence="4">P2K</strain>
    </source>
</reference>
<proteinExistence type="predicted"/>
<feature type="transmembrane region" description="Helical" evidence="3">
    <location>
        <begin position="584"/>
        <end position="602"/>
    </location>
</feature>
<feature type="region of interest" description="Disordered" evidence="2">
    <location>
        <begin position="62"/>
        <end position="178"/>
    </location>
</feature>
<comment type="caution">
    <text evidence="4">The sequence shown here is derived from an EMBL/GenBank/DDBJ whole genome shotgun (WGS) entry which is preliminary data.</text>
</comment>
<dbReference type="EMBL" id="JANFQO010000007">
    <property type="protein sequence ID" value="MCQ4165009.1"/>
    <property type="molecule type" value="Genomic_DNA"/>
</dbReference>
<evidence type="ECO:0000256" key="3">
    <source>
        <dbReference type="SAM" id="Phobius"/>
    </source>
</evidence>
<feature type="compositionally biased region" description="Pro residues" evidence="2">
    <location>
        <begin position="158"/>
        <end position="176"/>
    </location>
</feature>
<feature type="transmembrane region" description="Helical" evidence="3">
    <location>
        <begin position="433"/>
        <end position="455"/>
    </location>
</feature>
<feature type="transmembrane region" description="Helical" evidence="3">
    <location>
        <begin position="509"/>
        <end position="541"/>
    </location>
</feature>
<gene>
    <name evidence="4" type="ORF">NM961_09835</name>
</gene>
<feature type="compositionally biased region" description="Low complexity" evidence="2">
    <location>
        <begin position="100"/>
        <end position="119"/>
    </location>
</feature>
<dbReference type="InterPro" id="IPR036869">
    <property type="entry name" value="J_dom_sf"/>
</dbReference>
<keyword evidence="5" id="KW-1185">Reference proteome</keyword>
<feature type="compositionally biased region" description="Pro residues" evidence="2">
    <location>
        <begin position="126"/>
        <end position="149"/>
    </location>
</feature>
<keyword evidence="3" id="KW-0472">Membrane</keyword>
<sequence length="604" mass="66519">MSPPWFWLCLELPPDASVREVKRRYSQLLKLNRPEDNPQGFQQLRAAYEICLRLAQQREAGQASAAEPSAAAPADETAPTTALPAETPEQAAAARRRAAQTRTAAPPPHAAAAGVDAEPITVLDEPPAPSQPGPRPPPFHLEDAPPPAPHRVNGDPPGAAPPPLIDSDPPPAPPHPVNAERIGKFLPVDIVPPVMREPAAVVDELLQLDGNDETLVERWFARCPELMNFTRRDAVELELLRRIAAGAQPGMFVLQRAGSEFGWRDLSFPRRLAAQGISGAQWQAVENALHESFAQAEFQAHLRSAQKLQAESAGPKEENYLLRQLHSRRGRRPALREAFSGRHVLKVNNLLYAYAERYGGRALFHVFGPELLDFWRSVHPNVAPNWTRFLLAALRIFAYGGALWLILLVIVGLDHDLQVGSPRLPEHMLTLSLSVFSVLLVLVGYVGAQLAFLHFREKIWQRFLHWRERQLERYVEPWLKPARALPLLLGITALGLLADHLLGNGASALLMAVLALLLFGFSGMISLLPAGLLLAMALLLWEPRGPLWLGAGAGGTLGLLWLGDRLARRKQAAQSHWERRFIHVLLLSVLLCAVSFGVKLGLAT</sequence>
<feature type="transmembrane region" description="Helical" evidence="3">
    <location>
        <begin position="484"/>
        <end position="502"/>
    </location>
</feature>
<evidence type="ECO:0000256" key="1">
    <source>
        <dbReference type="ARBA" id="ARBA00023186"/>
    </source>
</evidence>
<evidence type="ECO:0000313" key="5">
    <source>
        <dbReference type="Proteomes" id="UP001165498"/>
    </source>
</evidence>
<feature type="transmembrane region" description="Helical" evidence="3">
    <location>
        <begin position="547"/>
        <end position="563"/>
    </location>
</feature>
<evidence type="ECO:0000256" key="2">
    <source>
        <dbReference type="SAM" id="MobiDB-lite"/>
    </source>
</evidence>
<protein>
    <submittedName>
        <fullName evidence="4">J domain-containing protein</fullName>
    </submittedName>
</protein>
<organism evidence="4 5">
    <name type="scientific">Tahibacter harae</name>
    <dbReference type="NCBI Taxonomy" id="2963937"/>
    <lineage>
        <taxon>Bacteria</taxon>
        <taxon>Pseudomonadati</taxon>
        <taxon>Pseudomonadota</taxon>
        <taxon>Gammaproteobacteria</taxon>
        <taxon>Lysobacterales</taxon>
        <taxon>Rhodanobacteraceae</taxon>
        <taxon>Tahibacter</taxon>
    </lineage>
</organism>
<feature type="compositionally biased region" description="Low complexity" evidence="2">
    <location>
        <begin position="62"/>
        <end position="93"/>
    </location>
</feature>
<feature type="transmembrane region" description="Helical" evidence="3">
    <location>
        <begin position="389"/>
        <end position="413"/>
    </location>
</feature>
<dbReference type="SUPFAM" id="SSF46565">
    <property type="entry name" value="Chaperone J-domain"/>
    <property type="match status" value="1"/>
</dbReference>
<dbReference type="Proteomes" id="UP001165498">
    <property type="component" value="Unassembled WGS sequence"/>
</dbReference>
<keyword evidence="3" id="KW-1133">Transmembrane helix</keyword>
<evidence type="ECO:0000313" key="4">
    <source>
        <dbReference type="EMBL" id="MCQ4165009.1"/>
    </source>
</evidence>
<name>A0ABT1QRU7_9GAMM</name>
<dbReference type="RefSeq" id="WP_255914056.1">
    <property type="nucleotide sequence ID" value="NZ_JANFQO010000007.1"/>
</dbReference>